<keyword evidence="2" id="KW-1185">Reference proteome</keyword>
<accession>A0A1G8KZ56</accession>
<organism evidence="1 2">
    <name type="scientific">Natribacillus halophilus</name>
    <dbReference type="NCBI Taxonomy" id="549003"/>
    <lineage>
        <taxon>Bacteria</taxon>
        <taxon>Bacillati</taxon>
        <taxon>Bacillota</taxon>
        <taxon>Bacilli</taxon>
        <taxon>Bacillales</taxon>
        <taxon>Bacillaceae</taxon>
        <taxon>Natribacillus</taxon>
    </lineage>
</organism>
<gene>
    <name evidence="1" type="ORF">SAMN04488123_102367</name>
</gene>
<dbReference type="Proteomes" id="UP000198853">
    <property type="component" value="Unassembled WGS sequence"/>
</dbReference>
<evidence type="ECO:0000313" key="1">
    <source>
        <dbReference type="EMBL" id="SDI48160.1"/>
    </source>
</evidence>
<protein>
    <submittedName>
        <fullName evidence="1">Alcohol dehydrogenase</fullName>
    </submittedName>
</protein>
<name>A0A1G8KZ56_9BACI</name>
<reference evidence="1 2" key="1">
    <citation type="submission" date="2016-10" db="EMBL/GenBank/DDBJ databases">
        <authorList>
            <person name="de Groot N.N."/>
        </authorList>
    </citation>
    <scope>NUCLEOTIDE SEQUENCE [LARGE SCALE GENOMIC DNA]</scope>
    <source>
        <strain evidence="1 2">DSM 21771</strain>
    </source>
</reference>
<dbReference type="AlphaFoldDB" id="A0A1G8KZ56"/>
<sequence>MKQQGKICILSDGNKEQLQLQPTFYEKELHIIGSSDGWDYQKHARWFFQYTPNIPYIDKLFEYEINKNALIKCFDDLNNGIINPLKVLVRY</sequence>
<dbReference type="EMBL" id="FNEN01000002">
    <property type="protein sequence ID" value="SDI48160.1"/>
    <property type="molecule type" value="Genomic_DNA"/>
</dbReference>
<evidence type="ECO:0000313" key="2">
    <source>
        <dbReference type="Proteomes" id="UP000198853"/>
    </source>
</evidence>
<proteinExistence type="predicted"/>